<dbReference type="EMBL" id="BGZK01000303">
    <property type="protein sequence ID" value="GBP35435.1"/>
    <property type="molecule type" value="Genomic_DNA"/>
</dbReference>
<organism evidence="1 2">
    <name type="scientific">Eumeta variegata</name>
    <name type="common">Bagworm moth</name>
    <name type="synonym">Eumeta japonica</name>
    <dbReference type="NCBI Taxonomy" id="151549"/>
    <lineage>
        <taxon>Eukaryota</taxon>
        <taxon>Metazoa</taxon>
        <taxon>Ecdysozoa</taxon>
        <taxon>Arthropoda</taxon>
        <taxon>Hexapoda</taxon>
        <taxon>Insecta</taxon>
        <taxon>Pterygota</taxon>
        <taxon>Neoptera</taxon>
        <taxon>Endopterygota</taxon>
        <taxon>Lepidoptera</taxon>
        <taxon>Glossata</taxon>
        <taxon>Ditrysia</taxon>
        <taxon>Tineoidea</taxon>
        <taxon>Psychidae</taxon>
        <taxon>Oiketicinae</taxon>
        <taxon>Eumeta</taxon>
    </lineage>
</organism>
<protein>
    <submittedName>
        <fullName evidence="1">Uncharacterized protein</fullName>
    </submittedName>
</protein>
<reference evidence="1 2" key="1">
    <citation type="journal article" date="2019" name="Commun. Biol.">
        <title>The bagworm genome reveals a unique fibroin gene that provides high tensile strength.</title>
        <authorList>
            <person name="Kono N."/>
            <person name="Nakamura H."/>
            <person name="Ohtoshi R."/>
            <person name="Tomita M."/>
            <person name="Numata K."/>
            <person name="Arakawa K."/>
        </authorList>
    </citation>
    <scope>NUCLEOTIDE SEQUENCE [LARGE SCALE GENOMIC DNA]</scope>
</reference>
<dbReference type="AlphaFoldDB" id="A0A4C1VCU3"/>
<sequence>MNTTKIPVITERDEVSINTRVEALVISKLMDVDLGTEEKLIRQNELQARRGAESRVETENQIENGIVVETKYDRVVGPARPETKSETVPELKARTRLKLAARSFKHKI</sequence>
<evidence type="ECO:0000313" key="1">
    <source>
        <dbReference type="EMBL" id="GBP35435.1"/>
    </source>
</evidence>
<evidence type="ECO:0000313" key="2">
    <source>
        <dbReference type="Proteomes" id="UP000299102"/>
    </source>
</evidence>
<proteinExistence type="predicted"/>
<comment type="caution">
    <text evidence="1">The sequence shown here is derived from an EMBL/GenBank/DDBJ whole genome shotgun (WGS) entry which is preliminary data.</text>
</comment>
<keyword evidence="2" id="KW-1185">Reference proteome</keyword>
<accession>A0A4C1VCU3</accession>
<name>A0A4C1VCU3_EUMVA</name>
<dbReference type="Proteomes" id="UP000299102">
    <property type="component" value="Unassembled WGS sequence"/>
</dbReference>
<gene>
    <name evidence="1" type="ORF">EVAR_94886_1</name>
</gene>